<evidence type="ECO:0000259" key="8">
    <source>
        <dbReference type="PROSITE" id="PS52029"/>
    </source>
</evidence>
<dbReference type="CDD" id="cd16913">
    <property type="entry name" value="YkuD_like"/>
    <property type="match status" value="1"/>
</dbReference>
<gene>
    <name evidence="9" type="ORF">QO231_10305</name>
</gene>
<dbReference type="Gene3D" id="2.40.440.10">
    <property type="entry name" value="L,D-transpeptidase catalytic domain-like"/>
    <property type="match status" value="1"/>
</dbReference>
<proteinExistence type="inferred from homology"/>
<dbReference type="Pfam" id="PF03734">
    <property type="entry name" value="YkuD"/>
    <property type="match status" value="1"/>
</dbReference>
<feature type="active site" description="Proton donor/acceptor" evidence="7">
    <location>
        <position position="124"/>
    </location>
</feature>
<feature type="domain" description="L,D-TPase catalytic" evidence="8">
    <location>
        <begin position="34"/>
        <end position="165"/>
    </location>
</feature>
<dbReference type="EMBL" id="JASMWN010000006">
    <property type="protein sequence ID" value="MDU9004245.1"/>
    <property type="molecule type" value="Genomic_DNA"/>
</dbReference>
<dbReference type="Proteomes" id="UP001255416">
    <property type="component" value="Unassembled WGS sequence"/>
</dbReference>
<dbReference type="PROSITE" id="PS52029">
    <property type="entry name" value="LD_TPASE"/>
    <property type="match status" value="1"/>
</dbReference>
<evidence type="ECO:0000256" key="3">
    <source>
        <dbReference type="ARBA" id="ARBA00022679"/>
    </source>
</evidence>
<comment type="similarity">
    <text evidence="2">Belongs to the YkuD family.</text>
</comment>
<comment type="pathway">
    <text evidence="1 7">Cell wall biogenesis; peptidoglycan biosynthesis.</text>
</comment>
<evidence type="ECO:0000256" key="6">
    <source>
        <dbReference type="ARBA" id="ARBA00023316"/>
    </source>
</evidence>
<feature type="active site" description="Nucleophile" evidence="7">
    <location>
        <position position="141"/>
    </location>
</feature>
<keyword evidence="6 7" id="KW-0961">Cell wall biogenesis/degradation</keyword>
<evidence type="ECO:0000313" key="10">
    <source>
        <dbReference type="Proteomes" id="UP001255416"/>
    </source>
</evidence>
<dbReference type="RefSeq" id="WP_316775800.1">
    <property type="nucleotide sequence ID" value="NZ_JASMWN010000006.1"/>
</dbReference>
<dbReference type="PANTHER" id="PTHR36699:SF1">
    <property type="entry name" value="L,D-TRANSPEPTIDASE YAFK-RELATED"/>
    <property type="match status" value="1"/>
</dbReference>
<dbReference type="PROSITE" id="PS51257">
    <property type="entry name" value="PROKAR_LIPOPROTEIN"/>
    <property type="match status" value="1"/>
</dbReference>
<keyword evidence="10" id="KW-1185">Reference proteome</keyword>
<evidence type="ECO:0000256" key="5">
    <source>
        <dbReference type="ARBA" id="ARBA00022984"/>
    </source>
</evidence>
<dbReference type="InterPro" id="IPR005490">
    <property type="entry name" value="LD_TPept_cat_dom"/>
</dbReference>
<keyword evidence="3" id="KW-0808">Transferase</keyword>
<keyword evidence="5 7" id="KW-0573">Peptidoglycan synthesis</keyword>
<protein>
    <submittedName>
        <fullName evidence="9">L,D-transpeptidase family protein</fullName>
    </submittedName>
</protein>
<evidence type="ECO:0000256" key="4">
    <source>
        <dbReference type="ARBA" id="ARBA00022960"/>
    </source>
</evidence>
<comment type="caution">
    <text evidence="9">The sequence shown here is derived from an EMBL/GenBank/DDBJ whole genome shotgun (WGS) entry which is preliminary data.</text>
</comment>
<evidence type="ECO:0000256" key="1">
    <source>
        <dbReference type="ARBA" id="ARBA00004752"/>
    </source>
</evidence>
<dbReference type="PANTHER" id="PTHR36699">
    <property type="entry name" value="LD-TRANSPEPTIDASE"/>
    <property type="match status" value="1"/>
</dbReference>
<accession>A0ABU3VDI4</accession>
<keyword evidence="4 7" id="KW-0133">Cell shape</keyword>
<dbReference type="InterPro" id="IPR038063">
    <property type="entry name" value="Transpep_catalytic_dom"/>
</dbReference>
<dbReference type="SUPFAM" id="SSF141523">
    <property type="entry name" value="L,D-transpeptidase catalytic domain-like"/>
    <property type="match status" value="1"/>
</dbReference>
<evidence type="ECO:0000313" key="9">
    <source>
        <dbReference type="EMBL" id="MDU9004245.1"/>
    </source>
</evidence>
<sequence>MKRRIFGFGALASLAVAGCSTRSKFLTYNGPEVTSVVVNKGQRRLYLLNNEEILKAYDFDLGFTPTGHKQFEGDGKTPEGTYLIDRRNPRSKYHLSVGISYPNSKDIATAIAAGRRPGGEIFIHGQPNTKKAKGRDWTAGCIAVKNDEIEEIYAMVKDGTVITLRP</sequence>
<evidence type="ECO:0000256" key="7">
    <source>
        <dbReference type="PROSITE-ProRule" id="PRU01373"/>
    </source>
</evidence>
<organism evidence="9 10">
    <name type="scientific">Sedimentitalea todarodis</name>
    <dbReference type="NCBI Taxonomy" id="1631240"/>
    <lineage>
        <taxon>Bacteria</taxon>
        <taxon>Pseudomonadati</taxon>
        <taxon>Pseudomonadota</taxon>
        <taxon>Alphaproteobacteria</taxon>
        <taxon>Rhodobacterales</taxon>
        <taxon>Paracoccaceae</taxon>
        <taxon>Sedimentitalea</taxon>
    </lineage>
</organism>
<name>A0ABU3VDI4_9RHOB</name>
<reference evidence="10" key="1">
    <citation type="submission" date="2023-05" db="EMBL/GenBank/DDBJ databases">
        <title>Sedimentitalea sp. nov. JM2-8.</title>
        <authorList>
            <person name="Huang J."/>
        </authorList>
    </citation>
    <scope>NUCLEOTIDE SEQUENCE [LARGE SCALE GENOMIC DNA]</scope>
    <source>
        <strain evidence="10">KHS03</strain>
    </source>
</reference>
<evidence type="ECO:0000256" key="2">
    <source>
        <dbReference type="ARBA" id="ARBA00005992"/>
    </source>
</evidence>